<accession>A0AB73LKK7</accession>
<dbReference type="AlphaFoldDB" id="A0AB73LKK7"/>
<dbReference type="Proteomes" id="UP000189337">
    <property type="component" value="Unassembled WGS sequence"/>
</dbReference>
<feature type="region of interest" description="Disordered" evidence="1">
    <location>
        <begin position="1"/>
        <end position="38"/>
    </location>
</feature>
<organism evidence="2 3">
    <name type="scientific">Leptospira santarosai</name>
    <dbReference type="NCBI Taxonomy" id="28183"/>
    <lineage>
        <taxon>Bacteria</taxon>
        <taxon>Pseudomonadati</taxon>
        <taxon>Spirochaetota</taxon>
        <taxon>Spirochaetia</taxon>
        <taxon>Leptospirales</taxon>
        <taxon>Leptospiraceae</taxon>
        <taxon>Leptospira</taxon>
    </lineage>
</organism>
<name>A0AB73LKK7_9LEPT</name>
<comment type="caution">
    <text evidence="2">The sequence shown here is derived from an EMBL/GenBank/DDBJ whole genome shotgun (WGS) entry which is preliminary data.</text>
</comment>
<evidence type="ECO:0000256" key="1">
    <source>
        <dbReference type="SAM" id="MobiDB-lite"/>
    </source>
</evidence>
<sequence>MGRSIGLGPRSVDESKSATANSCVATKPKSTTKGTQHLTSHGAFDGSAGIAELELVKTFCSICILGENYEKSRFKLCRNRLWKKKFRGYSNQFRRIV</sequence>
<dbReference type="EMBL" id="MTSU01000027">
    <property type="protein sequence ID" value="ONF91076.1"/>
    <property type="molecule type" value="Genomic_DNA"/>
</dbReference>
<feature type="compositionally biased region" description="Polar residues" evidence="1">
    <location>
        <begin position="17"/>
        <end position="38"/>
    </location>
</feature>
<evidence type="ECO:0000313" key="2">
    <source>
        <dbReference type="EMBL" id="ONF91076.1"/>
    </source>
</evidence>
<reference evidence="2 3" key="1">
    <citation type="submission" date="2017-01" db="EMBL/GenBank/DDBJ databases">
        <title>Comparative genomic analysis of Brazilian Leptospira santarosai.</title>
        <authorList>
            <person name="Moreno L.Z."/>
            <person name="Miraglia F."/>
            <person name="Kremer F.S."/>
            <person name="Eslabao M.R."/>
            <person name="Lilenbaum W."/>
            <person name="Dellagostin O.A."/>
            <person name="Moreno A.M."/>
        </authorList>
    </citation>
    <scope>NUCLEOTIDE SEQUENCE [LARGE SCALE GENOMIC DNA]</scope>
    <source>
        <strain evidence="2 3">M52/8-19</strain>
    </source>
</reference>
<evidence type="ECO:0000313" key="3">
    <source>
        <dbReference type="Proteomes" id="UP000189337"/>
    </source>
</evidence>
<proteinExistence type="predicted"/>
<gene>
    <name evidence="2" type="ORF">BWD14_18510</name>
</gene>
<protein>
    <submittedName>
        <fullName evidence="2">Uncharacterized protein</fullName>
    </submittedName>
</protein>